<dbReference type="Gene3D" id="3.40.50.720">
    <property type="entry name" value="NAD(P)-binding Rossmann-like Domain"/>
    <property type="match status" value="1"/>
</dbReference>
<dbReference type="PANTHER" id="PTHR43818">
    <property type="entry name" value="BCDNA.GH03377"/>
    <property type="match status" value="1"/>
</dbReference>
<dbReference type="eggNOG" id="COG0673">
    <property type="taxonomic scope" value="Bacteria"/>
</dbReference>
<dbReference type="InterPro" id="IPR036291">
    <property type="entry name" value="NAD(P)-bd_dom_sf"/>
</dbReference>
<protein>
    <submittedName>
        <fullName evidence="3">Oxidoreductase domain protein</fullName>
    </submittedName>
</protein>
<proteinExistence type="predicted"/>
<gene>
    <name evidence="3" type="ordered locus">Caka_0472</name>
</gene>
<dbReference type="HOGENOM" id="CLU_023194_24_0_0"/>
<dbReference type="PANTHER" id="PTHR43818:SF10">
    <property type="entry name" value="NADH-DEPENDENT DEHYDROGENASE-RELATED"/>
    <property type="match status" value="1"/>
</dbReference>
<feature type="domain" description="Gfo/Idh/MocA-like oxidoreductase bacterial type C-terminal" evidence="2">
    <location>
        <begin position="195"/>
        <end position="266"/>
    </location>
</feature>
<dbReference type="Pfam" id="PF01408">
    <property type="entry name" value="GFO_IDH_MocA"/>
    <property type="match status" value="1"/>
</dbReference>
<dbReference type="OrthoDB" id="9792935at2"/>
<keyword evidence="4" id="KW-1185">Reference proteome</keyword>
<dbReference type="EMBL" id="CP001998">
    <property type="protein sequence ID" value="ADE53497.1"/>
    <property type="molecule type" value="Genomic_DNA"/>
</dbReference>
<dbReference type="KEGG" id="caa:Caka_0472"/>
<sequence length="444" mass="49564">MNFSRRDFLLASGVAGLSTFAIGKPGAAANSKLNIALVGVGGIAQWTNPWAFGHNIVAMCDVDEKRAAKAYAEYPGVPKFKDFRVMFDKMHKQIDAVVVNTPDHTHFPATMAAMERGIHVFVQKPATHDIWQSRTLLQAARHYGVVTQMGNQGHASEGIRLAKEWYDADVLGEVTEVVAWTNRKSLAIYNSAHIHETKKEEIPKGLDWDLWLGPAEFHHYSKWYAPGHWRWHFDFGSGALGDIGCHTLDTAIWALGLGMPTKIDIDFHGGGDKPSSLVTYHFPARGNKPAVKVKWYEGVTEAPVDIDLPAPKPGGESEGGLIMFGSKQTFYHYDMRPNNVKLLMPSEEWREFRKTLPKRTIPRIKGGIQDDWARGITDGTTPCSNFEISTQLTEMILLGVVAQRAGHSIEWDEAGMTVPGHPEYAKWIKQPVREGWSYGESFWA</sequence>
<dbReference type="GO" id="GO:0000166">
    <property type="term" value="F:nucleotide binding"/>
    <property type="evidence" value="ECO:0007669"/>
    <property type="project" value="InterPro"/>
</dbReference>
<dbReference type="InterPro" id="IPR043906">
    <property type="entry name" value="Gfo/Idh/MocA_OxRdtase_bact_C"/>
</dbReference>
<dbReference type="InterPro" id="IPR006311">
    <property type="entry name" value="TAT_signal"/>
</dbReference>
<reference evidence="3 4" key="1">
    <citation type="journal article" date="2010" name="Stand. Genomic Sci.">
        <title>Complete genome sequence of Coraliomargarita akajimensis type strain (04OKA010-24).</title>
        <authorList>
            <person name="Mavromatis K."/>
            <person name="Abt B."/>
            <person name="Brambilla E."/>
            <person name="Lapidus A."/>
            <person name="Copeland A."/>
            <person name="Deshpande S."/>
            <person name="Nolan M."/>
            <person name="Lucas S."/>
            <person name="Tice H."/>
            <person name="Cheng J.F."/>
            <person name="Han C."/>
            <person name="Detter J.C."/>
            <person name="Woyke T."/>
            <person name="Goodwin L."/>
            <person name="Pitluck S."/>
            <person name="Held B."/>
            <person name="Brettin T."/>
            <person name="Tapia R."/>
            <person name="Ivanova N."/>
            <person name="Mikhailova N."/>
            <person name="Pati A."/>
            <person name="Liolios K."/>
            <person name="Chen A."/>
            <person name="Palaniappan K."/>
            <person name="Land M."/>
            <person name="Hauser L."/>
            <person name="Chang Y.J."/>
            <person name="Jeffries C.D."/>
            <person name="Rohde M."/>
            <person name="Goker M."/>
            <person name="Bristow J."/>
            <person name="Eisen J.A."/>
            <person name="Markowitz V."/>
            <person name="Hugenholtz P."/>
            <person name="Klenk H.P."/>
            <person name="Kyrpides N.C."/>
        </authorList>
    </citation>
    <scope>NUCLEOTIDE SEQUENCE [LARGE SCALE GENOMIC DNA]</scope>
    <source>
        <strain evidence="4">DSM 45221 / IAM 15411 / JCM 23193 / KCTC 12865</strain>
    </source>
</reference>
<dbReference type="InterPro" id="IPR000683">
    <property type="entry name" value="Gfo/Idh/MocA-like_OxRdtase_N"/>
</dbReference>
<dbReference type="PROSITE" id="PS51318">
    <property type="entry name" value="TAT"/>
    <property type="match status" value="1"/>
</dbReference>
<dbReference type="AlphaFoldDB" id="D5EN62"/>
<name>D5EN62_CORAD</name>
<dbReference type="SUPFAM" id="SSF51735">
    <property type="entry name" value="NAD(P)-binding Rossmann-fold domains"/>
    <property type="match status" value="1"/>
</dbReference>
<evidence type="ECO:0000259" key="2">
    <source>
        <dbReference type="Pfam" id="PF19051"/>
    </source>
</evidence>
<accession>D5EN62</accession>
<dbReference type="STRING" id="583355.Caka_0472"/>
<evidence type="ECO:0000313" key="4">
    <source>
        <dbReference type="Proteomes" id="UP000000925"/>
    </source>
</evidence>
<organism evidence="3 4">
    <name type="scientific">Coraliomargarita akajimensis (strain DSM 45221 / IAM 15411 / JCM 23193 / KCTC 12865 / 04OKA010-24)</name>
    <dbReference type="NCBI Taxonomy" id="583355"/>
    <lineage>
        <taxon>Bacteria</taxon>
        <taxon>Pseudomonadati</taxon>
        <taxon>Verrucomicrobiota</taxon>
        <taxon>Opitutia</taxon>
        <taxon>Puniceicoccales</taxon>
        <taxon>Coraliomargaritaceae</taxon>
        <taxon>Coraliomargarita</taxon>
    </lineage>
</organism>
<evidence type="ECO:0000313" key="3">
    <source>
        <dbReference type="EMBL" id="ADE53497.1"/>
    </source>
</evidence>
<dbReference type="InterPro" id="IPR050463">
    <property type="entry name" value="Gfo/Idh/MocA_oxidrdct_glycsds"/>
</dbReference>
<feature type="domain" description="Gfo/Idh/MocA-like oxidoreductase N-terminal" evidence="1">
    <location>
        <begin position="33"/>
        <end position="150"/>
    </location>
</feature>
<dbReference type="Proteomes" id="UP000000925">
    <property type="component" value="Chromosome"/>
</dbReference>
<evidence type="ECO:0000259" key="1">
    <source>
        <dbReference type="Pfam" id="PF01408"/>
    </source>
</evidence>
<dbReference type="Pfam" id="PF19051">
    <property type="entry name" value="GFO_IDH_MocA_C2"/>
    <property type="match status" value="1"/>
</dbReference>
<dbReference type="RefSeq" id="WP_013042222.1">
    <property type="nucleotide sequence ID" value="NC_014008.1"/>
</dbReference>
<dbReference type="Gene3D" id="3.30.360.10">
    <property type="entry name" value="Dihydrodipicolinate Reductase, domain 2"/>
    <property type="match status" value="1"/>
</dbReference>
<dbReference type="SUPFAM" id="SSF55347">
    <property type="entry name" value="Glyceraldehyde-3-phosphate dehydrogenase-like, C-terminal domain"/>
    <property type="match status" value="1"/>
</dbReference>